<evidence type="ECO:0000313" key="2">
    <source>
        <dbReference type="EMBL" id="RFU94605.1"/>
    </source>
</evidence>
<keyword evidence="1" id="KW-0472">Membrane</keyword>
<evidence type="ECO:0000313" key="3">
    <source>
        <dbReference type="Proteomes" id="UP000264002"/>
    </source>
</evidence>
<keyword evidence="3" id="KW-1185">Reference proteome</keyword>
<keyword evidence="1" id="KW-0812">Transmembrane</keyword>
<keyword evidence="1" id="KW-1133">Transmembrane helix</keyword>
<dbReference type="Proteomes" id="UP000264002">
    <property type="component" value="Unassembled WGS sequence"/>
</dbReference>
<dbReference type="PROSITE" id="PS51257">
    <property type="entry name" value="PROKAR_LIPOPROTEIN"/>
    <property type="match status" value="1"/>
</dbReference>
<gene>
    <name evidence="2" type="ORF">DYP60_08815</name>
</gene>
<protein>
    <recommendedName>
        <fullName evidence="4">Translocation/assembly module TamB</fullName>
    </recommendedName>
</protein>
<dbReference type="EMBL" id="QUWK01000008">
    <property type="protein sequence ID" value="RFU94605.1"/>
    <property type="molecule type" value="Genomic_DNA"/>
</dbReference>
<reference evidence="3" key="1">
    <citation type="submission" date="2018-08" db="EMBL/GenBank/DDBJ databases">
        <authorList>
            <person name="Grouzdev D.S."/>
            <person name="Krutkina M.S."/>
        </authorList>
    </citation>
    <scope>NUCLEOTIDE SEQUENCE [LARGE SCALE GENOMIC DNA]</scope>
    <source>
        <strain evidence="3">4-11</strain>
    </source>
</reference>
<organism evidence="2 3">
    <name type="scientific">Sphaerochaeta halotolerans</name>
    <dbReference type="NCBI Taxonomy" id="2293840"/>
    <lineage>
        <taxon>Bacteria</taxon>
        <taxon>Pseudomonadati</taxon>
        <taxon>Spirochaetota</taxon>
        <taxon>Spirochaetia</taxon>
        <taxon>Spirochaetales</taxon>
        <taxon>Sphaerochaetaceae</taxon>
        <taxon>Sphaerochaeta</taxon>
    </lineage>
</organism>
<feature type="transmembrane region" description="Helical" evidence="1">
    <location>
        <begin position="12"/>
        <end position="31"/>
    </location>
</feature>
<evidence type="ECO:0000256" key="1">
    <source>
        <dbReference type="SAM" id="Phobius"/>
    </source>
</evidence>
<sequence>MRYHTTLKDIAISLLVLFSCAILTLYGMVYLDMRNPSRFLSDYLISSLDKSGSFTFTATGLERTFLKELIVLNPSLKKDETVLVSAEEGTIEGGVPLLVQSFVQGGKRVSLELEQAQVKLDDSFSIPQGGGSPPTLISHWLEENTFQIHSNSLEGTFNSSVFTAEIHQAAFNFEMERGNELPSLQARAGVVSLQFVDSAIALEGTNLNLNKQGDVSFTSSHTMFTTQQGNGSMEDLVAQGSITGFNLPDDVSTFSLSASVVAVQMPNLSISVPEFSGTAFLELGIPRRATLSFDQMILSSDEMELHAPTTTLQGTWSNGLFSLDAATRRGEPLTFILHDILALHSEDLILDARYMGDGEHIEATVLLDQVTYSREDLTARLDSVSITGDAQLKDTMVESASVHLTASSMLSLDSQGIQATSPLTSSLRYERERSALSASFTFEELASSFTDIPLYTRLSYQGNAQDRQLQAEISLDERFNLLSVYNLPYEGNGSLHISTRMDEFPLSFLSPSIIRYAPFLQPYYDDATNLIGNITFQSETGNGTVMPFDGTLAIDLALREMKVGKLELDAGFIFQGYVAQDVLDVEALTIATSGYRLVYSGKTDLTDWLPSGQLDLFRSFDGQLLGSINFDKEPPKQYRFMITTPFERSLSIEGMVSSSPQNLLLGNAQLDIFDTRYPFSFRLQTNTLQLSINQEKAFSLSTNLAPPIMAEITSSGLTLPNQGFFANAEISGDLRIGFNNSRSWNVLSDLITIGGVAFQGHTYTLQTAVLLTQDTLSLPDISLTDEQNTELRSKLSYTGSDFLTLGERSFLAPFDASFTLEANNERTIAISLMGEDSRISALVKLDELPLDRFFTFTEGVVVDLDLLGYTDLKQTISADGILNLRRGDGTLSTKIEAGNTTLNLFDSQFSQGDLSYAGNLLLIKGNKALSEGTFSHIRHLSYKDQESTLSYTLALDLGMMESLLDLPSAISPILGGKAKAVLSLSDILLYGEGGVADGVYTISLDKPNLSIESDLLSFNYNLSTQQLKGEADPLFGVGLSVEGSLAEEDFGLIVEDIYFPLHLLNRTIQKPVFSFLDGIAEGEVFIGGRKDAIRIYGQVAVDTARMELFWLPEDIITMNNAIATLDGTRVMTPKIPFFLTNTITGRTSEGYGTFGANFDGFHLLNYEMHADSGEDMVYVWIPIQEVDVDIRTYAGGTINLFGVGSETRLEGDVTVQNSTISLGIKDLPSWYVGSYPTYTEISIVTGRNVSFLYPNTPNPFIQATITENQKINFSYDLIADDFVIDGDLTFRSGEFYYFQKNFFITEGSLSLHSDALSGQNTIQPTINMRAKLTDFDAQGNRVDIFLVLRDSSLTNLNPQFESTPPKDVNEILEILGQSILPTGAYGQVNLYSVASLAAAATDVAERLGYLQTSQSTLLTDSIRISLGLDMFSIRSNILQNILIDALPGASLANLSPLARYLNNTTIFMGKYVGEQFFLQALVHLTAIDGTEATRTFIYPDLSLDLELSLDWQNPIGTFSFFTQPNELSFVNILDTIGFSVTRRFVLR</sequence>
<name>A0A372MFQ4_9SPIR</name>
<proteinExistence type="predicted"/>
<comment type="caution">
    <text evidence="2">The sequence shown here is derived from an EMBL/GenBank/DDBJ whole genome shotgun (WGS) entry which is preliminary data.</text>
</comment>
<accession>A0A372MFQ4</accession>
<reference evidence="2 3" key="2">
    <citation type="submission" date="2018-09" db="EMBL/GenBank/DDBJ databases">
        <title>Genome of Sphaerochaeta halotolerans strain 4-11.</title>
        <authorList>
            <person name="Nazina T.N."/>
            <person name="Sokolova D.S."/>
        </authorList>
    </citation>
    <scope>NUCLEOTIDE SEQUENCE [LARGE SCALE GENOMIC DNA]</scope>
    <source>
        <strain evidence="2 3">4-11</strain>
    </source>
</reference>
<dbReference type="RefSeq" id="WP_117330639.1">
    <property type="nucleotide sequence ID" value="NZ_QUWK01000008.1"/>
</dbReference>
<evidence type="ECO:0008006" key="4">
    <source>
        <dbReference type="Google" id="ProtNLM"/>
    </source>
</evidence>